<proteinExistence type="predicted"/>
<reference evidence="1 2" key="1">
    <citation type="submission" date="2023-12" db="EMBL/GenBank/DDBJ databases">
        <authorList>
            <person name="Manesh M.J.H."/>
            <person name="Bing R.G."/>
            <person name="Willard D.J."/>
            <person name="Kelly R.M."/>
        </authorList>
    </citation>
    <scope>NUCLEOTIDE SEQUENCE [LARGE SCALE GENOMIC DNA]</scope>
    <source>
        <strain evidence="1 2">DSM 8977</strain>
    </source>
</reference>
<protein>
    <submittedName>
        <fullName evidence="1">Uncharacterized protein</fullName>
    </submittedName>
</protein>
<keyword evidence="2" id="KW-1185">Reference proteome</keyword>
<dbReference type="Proteomes" id="UP001322744">
    <property type="component" value="Chromosome"/>
</dbReference>
<gene>
    <name evidence="1" type="ORF">SOJ16_000019</name>
</gene>
<evidence type="ECO:0000313" key="2">
    <source>
        <dbReference type="Proteomes" id="UP001322744"/>
    </source>
</evidence>
<dbReference type="RefSeq" id="WP_268748659.1">
    <property type="nucleotide sequence ID" value="NZ_CP139957.1"/>
</dbReference>
<evidence type="ECO:0000313" key="1">
    <source>
        <dbReference type="EMBL" id="WPX08863.1"/>
    </source>
</evidence>
<dbReference type="EMBL" id="CP139957">
    <property type="protein sequence ID" value="WPX08863.1"/>
    <property type="molecule type" value="Genomic_DNA"/>
</dbReference>
<name>A0ABZ0U2N4_9FIRM</name>
<accession>A0ABZ0U2N4</accession>
<sequence>MSLSICPEYGRIYVSGGATKVMIKKQPKLKKDPFVEDYNRVIFR</sequence>
<organism evidence="1 2">
    <name type="scientific">Anaerocellum danielii</name>
    <dbReference type="NCBI Taxonomy" id="1387557"/>
    <lineage>
        <taxon>Bacteria</taxon>
        <taxon>Bacillati</taxon>
        <taxon>Bacillota</taxon>
        <taxon>Bacillota incertae sedis</taxon>
        <taxon>Caldicellulosiruptorales</taxon>
        <taxon>Caldicellulosiruptoraceae</taxon>
        <taxon>Anaerocellum</taxon>
    </lineage>
</organism>